<reference evidence="3 4" key="1">
    <citation type="submission" date="2018-03" db="EMBL/GenBank/DDBJ databases">
        <title>Genomic Encyclopedia of Archaeal and Bacterial Type Strains, Phase II (KMG-II): from individual species to whole genera.</title>
        <authorList>
            <person name="Goeker M."/>
        </authorList>
    </citation>
    <scope>NUCLEOTIDE SEQUENCE [LARGE SCALE GENOMIC DNA]</scope>
    <source>
        <strain evidence="3 4">DSM 18107</strain>
    </source>
</reference>
<sequence length="138" mass="15227">MKAFIILTISNMLSLLAITVHGQTTGVQAKPFSNYIEHNGLIFVSGQIGVTAKDHKEISFNEEANQALKNVSTILKAAGTSLTQVINVTVYLRNLNKFEEFNSIYRQYFHSPYPARTCVAVSDLVQHANIEISVIAGK</sequence>
<dbReference type="OrthoDB" id="9803101at2"/>
<dbReference type="GO" id="GO:0005829">
    <property type="term" value="C:cytosol"/>
    <property type="evidence" value="ECO:0007669"/>
    <property type="project" value="TreeGrafter"/>
</dbReference>
<accession>A0A2P8GE60</accession>
<dbReference type="SUPFAM" id="SSF55298">
    <property type="entry name" value="YjgF-like"/>
    <property type="match status" value="1"/>
</dbReference>
<name>A0A2P8GE60_9BACT</name>
<comment type="caution">
    <text evidence="3">The sequence shown here is derived from an EMBL/GenBank/DDBJ whole genome shotgun (WGS) entry which is preliminary data.</text>
</comment>
<evidence type="ECO:0000256" key="1">
    <source>
        <dbReference type="ARBA" id="ARBA00010552"/>
    </source>
</evidence>
<keyword evidence="2" id="KW-0732">Signal</keyword>
<dbReference type="Pfam" id="PF01042">
    <property type="entry name" value="Ribonuc_L-PSP"/>
    <property type="match status" value="1"/>
</dbReference>
<dbReference type="NCBIfam" id="TIGR00004">
    <property type="entry name" value="Rid family detoxifying hydrolase"/>
    <property type="match status" value="1"/>
</dbReference>
<keyword evidence="4" id="KW-1185">Reference proteome</keyword>
<dbReference type="RefSeq" id="WP_106602452.1">
    <property type="nucleotide sequence ID" value="NZ_PYGK01000004.1"/>
</dbReference>
<dbReference type="Proteomes" id="UP000240978">
    <property type="component" value="Unassembled WGS sequence"/>
</dbReference>
<protein>
    <submittedName>
        <fullName evidence="3">2-iminobutanoate/2-iminopropanoate deaminase</fullName>
    </submittedName>
</protein>
<dbReference type="InterPro" id="IPR006175">
    <property type="entry name" value="YjgF/YER057c/UK114"/>
</dbReference>
<dbReference type="FunFam" id="3.30.1330.40:FF:000001">
    <property type="entry name" value="L-PSP family endoribonuclease"/>
    <property type="match status" value="1"/>
</dbReference>
<evidence type="ECO:0000313" key="3">
    <source>
        <dbReference type="EMBL" id="PSL32264.1"/>
    </source>
</evidence>
<comment type="similarity">
    <text evidence="1">Belongs to the RutC family.</text>
</comment>
<dbReference type="AlphaFoldDB" id="A0A2P8GE60"/>
<dbReference type="Gene3D" id="3.30.1330.40">
    <property type="entry name" value="RutC-like"/>
    <property type="match status" value="1"/>
</dbReference>
<dbReference type="EMBL" id="PYGK01000004">
    <property type="protein sequence ID" value="PSL32264.1"/>
    <property type="molecule type" value="Genomic_DNA"/>
</dbReference>
<proteinExistence type="inferred from homology"/>
<organism evidence="3 4">
    <name type="scientific">Chitinophaga ginsengisoli</name>
    <dbReference type="NCBI Taxonomy" id="363837"/>
    <lineage>
        <taxon>Bacteria</taxon>
        <taxon>Pseudomonadati</taxon>
        <taxon>Bacteroidota</taxon>
        <taxon>Chitinophagia</taxon>
        <taxon>Chitinophagales</taxon>
        <taxon>Chitinophagaceae</taxon>
        <taxon>Chitinophaga</taxon>
    </lineage>
</organism>
<dbReference type="PANTHER" id="PTHR11803">
    <property type="entry name" value="2-IMINOBUTANOATE/2-IMINOPROPANOATE DEAMINASE RIDA"/>
    <property type="match status" value="1"/>
</dbReference>
<feature type="signal peptide" evidence="2">
    <location>
        <begin position="1"/>
        <end position="22"/>
    </location>
</feature>
<dbReference type="CDD" id="cd00448">
    <property type="entry name" value="YjgF_YER057c_UK114_family"/>
    <property type="match status" value="1"/>
</dbReference>
<gene>
    <name evidence="3" type="ORF">CLV42_104567</name>
</gene>
<dbReference type="InterPro" id="IPR006056">
    <property type="entry name" value="RidA"/>
</dbReference>
<dbReference type="PANTHER" id="PTHR11803:SF39">
    <property type="entry name" value="2-IMINOBUTANOATE_2-IMINOPROPANOATE DEAMINASE"/>
    <property type="match status" value="1"/>
</dbReference>
<dbReference type="InterPro" id="IPR035959">
    <property type="entry name" value="RutC-like_sf"/>
</dbReference>
<evidence type="ECO:0000313" key="4">
    <source>
        <dbReference type="Proteomes" id="UP000240978"/>
    </source>
</evidence>
<evidence type="ECO:0000256" key="2">
    <source>
        <dbReference type="SAM" id="SignalP"/>
    </source>
</evidence>
<feature type="chain" id="PRO_5015178707" evidence="2">
    <location>
        <begin position="23"/>
        <end position="138"/>
    </location>
</feature>
<dbReference type="GO" id="GO:0019239">
    <property type="term" value="F:deaminase activity"/>
    <property type="evidence" value="ECO:0007669"/>
    <property type="project" value="TreeGrafter"/>
</dbReference>